<dbReference type="KEGG" id="gem:GM21_0950"/>
<feature type="compositionally biased region" description="Polar residues" evidence="5">
    <location>
        <begin position="513"/>
        <end position="523"/>
    </location>
</feature>
<dbReference type="PROSITE" id="PS50111">
    <property type="entry name" value="CHEMOTAXIS_TRANSDUC_2"/>
    <property type="match status" value="1"/>
</dbReference>
<keyword evidence="6" id="KW-1133">Transmembrane helix</keyword>
<feature type="region of interest" description="Disordered" evidence="5">
    <location>
        <begin position="276"/>
        <end position="306"/>
    </location>
</feature>
<feature type="domain" description="HAMP" evidence="8">
    <location>
        <begin position="211"/>
        <end position="263"/>
    </location>
</feature>
<dbReference type="Pfam" id="PF00672">
    <property type="entry name" value="HAMP"/>
    <property type="match status" value="1"/>
</dbReference>
<dbReference type="Gene3D" id="1.10.287.950">
    <property type="entry name" value="Methyl-accepting chemotaxis protein"/>
    <property type="match status" value="1"/>
</dbReference>
<dbReference type="FunFam" id="1.10.287.950:FF:000001">
    <property type="entry name" value="Methyl-accepting chemotaxis sensory transducer"/>
    <property type="match status" value="1"/>
</dbReference>
<dbReference type="PRINTS" id="PR00260">
    <property type="entry name" value="CHEMTRNSDUCR"/>
</dbReference>
<dbReference type="SMART" id="SM00283">
    <property type="entry name" value="MA"/>
    <property type="match status" value="1"/>
</dbReference>
<accession>C6E1U7</accession>
<evidence type="ECO:0000256" key="2">
    <source>
        <dbReference type="ARBA" id="ARBA00022500"/>
    </source>
</evidence>
<dbReference type="InterPro" id="IPR004089">
    <property type="entry name" value="MCPsignal_dom"/>
</dbReference>
<dbReference type="eggNOG" id="COG0840">
    <property type="taxonomic scope" value="Bacteria"/>
</dbReference>
<dbReference type="SMART" id="SM00304">
    <property type="entry name" value="HAMP"/>
    <property type="match status" value="1"/>
</dbReference>
<evidence type="ECO:0000256" key="1">
    <source>
        <dbReference type="ARBA" id="ARBA00004370"/>
    </source>
</evidence>
<dbReference type="STRING" id="443144.GM21_0950"/>
<reference evidence="9" key="1">
    <citation type="submission" date="2009-07" db="EMBL/GenBank/DDBJ databases">
        <title>Complete sequence of Geobacter sp. M21.</title>
        <authorList>
            <consortium name="US DOE Joint Genome Institute"/>
            <person name="Lucas S."/>
            <person name="Copeland A."/>
            <person name="Lapidus A."/>
            <person name="Glavina del Rio T."/>
            <person name="Dalin E."/>
            <person name="Tice H."/>
            <person name="Bruce D."/>
            <person name="Goodwin L."/>
            <person name="Pitluck S."/>
            <person name="Saunders E."/>
            <person name="Brettin T."/>
            <person name="Detter J.C."/>
            <person name="Han C."/>
            <person name="Larimer F."/>
            <person name="Land M."/>
            <person name="Hauser L."/>
            <person name="Kyrpides N."/>
            <person name="Ovchinnikova G."/>
            <person name="Lovley D."/>
        </authorList>
    </citation>
    <scope>NUCLEOTIDE SEQUENCE [LARGE SCALE GENOMIC DNA]</scope>
    <source>
        <strain evidence="9">M21</strain>
    </source>
</reference>
<dbReference type="CDD" id="cd06225">
    <property type="entry name" value="HAMP"/>
    <property type="match status" value="1"/>
</dbReference>
<keyword evidence="6" id="KW-0472">Membrane</keyword>
<evidence type="ECO:0000256" key="4">
    <source>
        <dbReference type="PROSITE-ProRule" id="PRU00284"/>
    </source>
</evidence>
<dbReference type="GO" id="GO:0004888">
    <property type="term" value="F:transmembrane signaling receptor activity"/>
    <property type="evidence" value="ECO:0007669"/>
    <property type="project" value="InterPro"/>
</dbReference>
<dbReference type="OrthoDB" id="9763018at2"/>
<evidence type="ECO:0000259" key="8">
    <source>
        <dbReference type="PROSITE" id="PS50885"/>
    </source>
</evidence>
<evidence type="ECO:0000256" key="5">
    <source>
        <dbReference type="SAM" id="MobiDB-lite"/>
    </source>
</evidence>
<comment type="subcellular location">
    <subcellularLocation>
        <location evidence="1">Membrane</location>
    </subcellularLocation>
</comment>
<keyword evidence="6" id="KW-0812">Transmembrane</keyword>
<dbReference type="InterPro" id="IPR051310">
    <property type="entry name" value="MCP_chemotaxis"/>
</dbReference>
<organism evidence="9">
    <name type="scientific">Geobacter sp. (strain M21)</name>
    <dbReference type="NCBI Taxonomy" id="443144"/>
    <lineage>
        <taxon>Bacteria</taxon>
        <taxon>Pseudomonadati</taxon>
        <taxon>Thermodesulfobacteriota</taxon>
        <taxon>Desulfuromonadia</taxon>
        <taxon>Geobacterales</taxon>
        <taxon>Geobacteraceae</taxon>
        <taxon>Geobacter</taxon>
    </lineage>
</organism>
<dbReference type="Pfam" id="PF00015">
    <property type="entry name" value="MCPsignal"/>
    <property type="match status" value="1"/>
</dbReference>
<dbReference type="AlphaFoldDB" id="C6E1U7"/>
<evidence type="ECO:0000256" key="3">
    <source>
        <dbReference type="ARBA" id="ARBA00029447"/>
    </source>
</evidence>
<dbReference type="InterPro" id="IPR004090">
    <property type="entry name" value="Chemotax_Me-accpt_rcpt"/>
</dbReference>
<dbReference type="PROSITE" id="PS50885">
    <property type="entry name" value="HAMP"/>
    <property type="match status" value="1"/>
</dbReference>
<sequence>MKWFMNMKIKTKMGLGFTIVLALFTCAIAVTCLNLEQARKDSEQVASESVPFLMRAYEMNLAAIKLAEALTDVSATHNTEGFKAAELAAVRFRQELAQYRDMYTRENDEKSLREIDELGGNFDKFYETGKKVANTYISSGMEQGNTMMGSFDNDREALSAGIEKLQKSQSDEAKANTSGIVTTVQKAFQLLLAACGVAIALGILIAVFVTRSITIPLRNAVEVSNKLAEGDLTVVVTSENTDETGHLLSAMGNMVYKLREIVGEVQAATKNVAAGSQELSSSSEQMSQGASEQAAAAEEASASMEQMTSNIRQNADNALQTEKIAVKSAENAKEGGQAVQETVHAMKDIAGKINIIEEIARQTNLLALNAAIEAARAGEHGKGFAVVASEVRKLAERSQKAAAEISQLSSTSVDVAVKAGDLLSRMVPDIQKTAELVQEISASSREQDTGAEQINKAIQQLDTVIQQNAGASEEMSSTAEELASQAELLSNSIAFFKIGGEGSLKPQVRRPKTQMSFSKQPAKTSAPVAKVVGTDLQLNDDQFEHF</sequence>
<dbReference type="GO" id="GO:0005886">
    <property type="term" value="C:plasma membrane"/>
    <property type="evidence" value="ECO:0007669"/>
    <property type="project" value="TreeGrafter"/>
</dbReference>
<dbReference type="PANTHER" id="PTHR43531">
    <property type="entry name" value="PROTEIN ICFG"/>
    <property type="match status" value="1"/>
</dbReference>
<evidence type="ECO:0000259" key="7">
    <source>
        <dbReference type="PROSITE" id="PS50111"/>
    </source>
</evidence>
<feature type="region of interest" description="Disordered" evidence="5">
    <location>
        <begin position="505"/>
        <end position="526"/>
    </location>
</feature>
<evidence type="ECO:0000256" key="6">
    <source>
        <dbReference type="SAM" id="Phobius"/>
    </source>
</evidence>
<dbReference type="PANTHER" id="PTHR43531:SF11">
    <property type="entry name" value="METHYL-ACCEPTING CHEMOTAXIS PROTEIN 3"/>
    <property type="match status" value="1"/>
</dbReference>
<comment type="similarity">
    <text evidence="3">Belongs to the methyl-accepting chemotaxis (MCP) protein family.</text>
</comment>
<dbReference type="HOGENOM" id="CLU_000445_107_16_7"/>
<dbReference type="InterPro" id="IPR003660">
    <property type="entry name" value="HAMP_dom"/>
</dbReference>
<evidence type="ECO:0000313" key="9">
    <source>
        <dbReference type="EMBL" id="ACT17016.1"/>
    </source>
</evidence>
<feature type="transmembrane region" description="Helical" evidence="6">
    <location>
        <begin position="187"/>
        <end position="209"/>
    </location>
</feature>
<gene>
    <name evidence="9" type="ordered locus">GM21_0950</name>
</gene>
<keyword evidence="2" id="KW-0145">Chemotaxis</keyword>
<keyword evidence="4" id="KW-0807">Transducer</keyword>
<dbReference type="GO" id="GO:0007165">
    <property type="term" value="P:signal transduction"/>
    <property type="evidence" value="ECO:0007669"/>
    <property type="project" value="UniProtKB-KW"/>
</dbReference>
<dbReference type="SUPFAM" id="SSF58104">
    <property type="entry name" value="Methyl-accepting chemotaxis protein (MCP) signaling domain"/>
    <property type="match status" value="1"/>
</dbReference>
<protein>
    <submittedName>
        <fullName evidence="9">Methyl-accepting chemotaxis sensory transducer</fullName>
    </submittedName>
</protein>
<dbReference type="EMBL" id="CP001661">
    <property type="protein sequence ID" value="ACT17016.1"/>
    <property type="molecule type" value="Genomic_DNA"/>
</dbReference>
<name>C6E1U7_GEOSM</name>
<dbReference type="GO" id="GO:0006935">
    <property type="term" value="P:chemotaxis"/>
    <property type="evidence" value="ECO:0007669"/>
    <property type="project" value="UniProtKB-KW"/>
</dbReference>
<feature type="domain" description="Methyl-accepting transducer" evidence="7">
    <location>
        <begin position="268"/>
        <end position="483"/>
    </location>
</feature>
<proteinExistence type="inferred from homology"/>